<dbReference type="InterPro" id="IPR004111">
    <property type="entry name" value="Repressor_TetR_C"/>
</dbReference>
<keyword evidence="2 4" id="KW-0238">DNA-binding</keyword>
<evidence type="ECO:0000313" key="8">
    <source>
        <dbReference type="EMBL" id="XCH75149.1"/>
    </source>
</evidence>
<dbReference type="GO" id="GO:0003700">
    <property type="term" value="F:DNA-binding transcription factor activity"/>
    <property type="evidence" value="ECO:0007669"/>
    <property type="project" value="TreeGrafter"/>
</dbReference>
<reference evidence="8" key="2">
    <citation type="submission" date="2024-06" db="EMBL/GenBank/DDBJ databases">
        <title>Micromonospora mangrovi CCTCC AA 2012012 genome sequences.</title>
        <authorList>
            <person name="Gao J."/>
        </authorList>
    </citation>
    <scope>NUCLEOTIDE SEQUENCE</scope>
    <source>
        <strain evidence="8">CCTCC AA 2012012</strain>
    </source>
</reference>
<dbReference type="PANTHER" id="PTHR30055">
    <property type="entry name" value="HTH-TYPE TRANSCRIPTIONAL REGULATOR RUTR"/>
    <property type="match status" value="1"/>
</dbReference>
<dbReference type="InterPro" id="IPR001647">
    <property type="entry name" value="HTH_TetR"/>
</dbReference>
<dbReference type="SUPFAM" id="SSF48498">
    <property type="entry name" value="Tetracyclin repressor-like, C-terminal domain"/>
    <property type="match status" value="1"/>
</dbReference>
<evidence type="ECO:0000256" key="4">
    <source>
        <dbReference type="PROSITE-ProRule" id="PRU00335"/>
    </source>
</evidence>
<feature type="domain" description="HTH tetR-type" evidence="6">
    <location>
        <begin position="30"/>
        <end position="90"/>
    </location>
</feature>
<dbReference type="PROSITE" id="PS50977">
    <property type="entry name" value="HTH_TETR_2"/>
    <property type="match status" value="1"/>
</dbReference>
<dbReference type="Gene3D" id="1.10.10.60">
    <property type="entry name" value="Homeodomain-like"/>
    <property type="match status" value="1"/>
</dbReference>
<dbReference type="AlphaFoldDB" id="A0AAU7MA73"/>
<dbReference type="InterPro" id="IPR050109">
    <property type="entry name" value="HTH-type_TetR-like_transc_reg"/>
</dbReference>
<name>A0AAU7MA73_9ACTN</name>
<feature type="region of interest" description="Disordered" evidence="5">
    <location>
        <begin position="1"/>
        <end position="28"/>
    </location>
</feature>
<dbReference type="Pfam" id="PF02909">
    <property type="entry name" value="TetR_C_1"/>
    <property type="match status" value="1"/>
</dbReference>
<dbReference type="SUPFAM" id="SSF46689">
    <property type="entry name" value="Homeodomain-like"/>
    <property type="match status" value="1"/>
</dbReference>
<evidence type="ECO:0000256" key="2">
    <source>
        <dbReference type="ARBA" id="ARBA00023125"/>
    </source>
</evidence>
<dbReference type="EMBL" id="CP157762">
    <property type="protein sequence ID" value="XBP94450.1"/>
    <property type="molecule type" value="Genomic_DNA"/>
</dbReference>
<feature type="DNA-binding region" description="H-T-H motif" evidence="4">
    <location>
        <begin position="53"/>
        <end position="72"/>
    </location>
</feature>
<evidence type="ECO:0000313" key="7">
    <source>
        <dbReference type="EMBL" id="XBP94450.1"/>
    </source>
</evidence>
<dbReference type="Pfam" id="PF00440">
    <property type="entry name" value="TetR_N"/>
    <property type="match status" value="1"/>
</dbReference>
<dbReference type="EMBL" id="CP159342">
    <property type="protein sequence ID" value="XCH75149.1"/>
    <property type="molecule type" value="Genomic_DNA"/>
</dbReference>
<proteinExistence type="predicted"/>
<dbReference type="RefSeq" id="WP_350934370.1">
    <property type="nucleotide sequence ID" value="NZ_CP157762.1"/>
</dbReference>
<keyword evidence="3" id="KW-0804">Transcription</keyword>
<dbReference type="Gene3D" id="1.10.357.10">
    <property type="entry name" value="Tetracycline Repressor, domain 2"/>
    <property type="match status" value="1"/>
</dbReference>
<evidence type="ECO:0000256" key="5">
    <source>
        <dbReference type="SAM" id="MobiDB-lite"/>
    </source>
</evidence>
<sequence>MTDDTDSGLPASLEAAWGLRERPTRGPKRGLSLDRIVQAAIAVAAADGLAAVSMGRVAKELGTAPMSLYRYVAAKTELLDLMTDAAFGPPEPTPGPEVTWREGMSRWAWDQLAGFRRHPWLRHVPVGSPPILPNQIAWMEHALAVLRPTGLTGPEKIATVLLVSGYVRYWATVTLDVQAVAQAAGSTAEEAMATYGRRLAKVVDPARFPEVSELMSSGGLDDEPGNPDADFVFGLERILDGVEALVRSRATGHAAATG</sequence>
<protein>
    <submittedName>
        <fullName evidence="7">TetR/AcrR family transcriptional regulator C-terminal domain-containing protein</fullName>
    </submittedName>
</protein>
<dbReference type="GO" id="GO:0000976">
    <property type="term" value="F:transcription cis-regulatory region binding"/>
    <property type="evidence" value="ECO:0007669"/>
    <property type="project" value="TreeGrafter"/>
</dbReference>
<dbReference type="PANTHER" id="PTHR30055:SF151">
    <property type="entry name" value="TRANSCRIPTIONAL REGULATORY PROTEIN"/>
    <property type="match status" value="1"/>
</dbReference>
<accession>A0AAU7MA73</accession>
<keyword evidence="1" id="KW-0805">Transcription regulation</keyword>
<evidence type="ECO:0000256" key="1">
    <source>
        <dbReference type="ARBA" id="ARBA00023015"/>
    </source>
</evidence>
<gene>
    <name evidence="8" type="ORF">ABUL08_03300</name>
    <name evidence="7" type="ORF">VK199_03295</name>
</gene>
<evidence type="ECO:0000259" key="6">
    <source>
        <dbReference type="PROSITE" id="PS50977"/>
    </source>
</evidence>
<dbReference type="GO" id="GO:0045892">
    <property type="term" value="P:negative regulation of DNA-templated transcription"/>
    <property type="evidence" value="ECO:0007669"/>
    <property type="project" value="InterPro"/>
</dbReference>
<dbReference type="InterPro" id="IPR036271">
    <property type="entry name" value="Tet_transcr_reg_TetR-rel_C_sf"/>
</dbReference>
<evidence type="ECO:0000256" key="3">
    <source>
        <dbReference type="ARBA" id="ARBA00023163"/>
    </source>
</evidence>
<organism evidence="7">
    <name type="scientific">Micromonospora sp. CCTCC AA 2012012</name>
    <dbReference type="NCBI Taxonomy" id="3111921"/>
    <lineage>
        <taxon>Bacteria</taxon>
        <taxon>Bacillati</taxon>
        <taxon>Actinomycetota</taxon>
        <taxon>Actinomycetes</taxon>
        <taxon>Micromonosporales</taxon>
        <taxon>Micromonosporaceae</taxon>
        <taxon>Micromonospora</taxon>
    </lineage>
</organism>
<dbReference type="InterPro" id="IPR009057">
    <property type="entry name" value="Homeodomain-like_sf"/>
</dbReference>
<reference evidence="7" key="1">
    <citation type="submission" date="2024-01" db="EMBL/GenBank/DDBJ databases">
        <title>The genome sequence of Micromonospora mangrovi CCTCC AA 2012012.</title>
        <authorList>
            <person name="Gao J."/>
        </authorList>
    </citation>
    <scope>NUCLEOTIDE SEQUENCE</scope>
    <source>
        <strain evidence="7">CCTCC AA 2012012</strain>
    </source>
</reference>